<dbReference type="InterPro" id="IPR036291">
    <property type="entry name" value="NAD(P)-bd_dom_sf"/>
</dbReference>
<dbReference type="GO" id="GO:0004776">
    <property type="term" value="F:succinate-CoA ligase (GDP-forming) activity"/>
    <property type="evidence" value="ECO:0007669"/>
    <property type="project" value="TreeGrafter"/>
</dbReference>
<evidence type="ECO:0000313" key="4">
    <source>
        <dbReference type="Proteomes" id="UP000019494"/>
    </source>
</evidence>
<dbReference type="GO" id="GO:0006099">
    <property type="term" value="P:tricarboxylic acid cycle"/>
    <property type="evidence" value="ECO:0007669"/>
    <property type="project" value="TreeGrafter"/>
</dbReference>
<dbReference type="GO" id="GO:0005829">
    <property type="term" value="C:cytosol"/>
    <property type="evidence" value="ECO:0007669"/>
    <property type="project" value="TreeGrafter"/>
</dbReference>
<reference evidence="4" key="1">
    <citation type="submission" date="2013-08" db="EMBL/GenBank/DDBJ databases">
        <title>Intrasporangium oryzae NRRL B-24470.</title>
        <authorList>
            <person name="Liu H."/>
            <person name="Wang G."/>
        </authorList>
    </citation>
    <scope>NUCLEOTIDE SEQUENCE [LARGE SCALE GENOMIC DNA]</scope>
    <source>
        <strain evidence="4">Q5-1</strain>
    </source>
</reference>
<evidence type="ECO:0000259" key="2">
    <source>
        <dbReference type="Pfam" id="PF00549"/>
    </source>
</evidence>
<evidence type="ECO:0000256" key="1">
    <source>
        <dbReference type="SAM" id="MobiDB-lite"/>
    </source>
</evidence>
<dbReference type="InterPro" id="IPR016102">
    <property type="entry name" value="Succinyl-CoA_synth-like"/>
</dbReference>
<feature type="compositionally biased region" description="Polar residues" evidence="1">
    <location>
        <begin position="381"/>
        <end position="391"/>
    </location>
</feature>
<keyword evidence="4" id="KW-1185">Reference proteome</keyword>
<dbReference type="SUPFAM" id="SSF52210">
    <property type="entry name" value="Succinyl-CoA synthetase domains"/>
    <property type="match status" value="2"/>
</dbReference>
<dbReference type="Pfam" id="PF00549">
    <property type="entry name" value="Ligase_CoA"/>
    <property type="match status" value="1"/>
</dbReference>
<dbReference type="PANTHER" id="PTHR11117:SF24">
    <property type="entry name" value="PROTEIN FDRA"/>
    <property type="match status" value="1"/>
</dbReference>
<dbReference type="PANTHER" id="PTHR11117">
    <property type="entry name" value="SUCCINYL-COA LIGASE SUBUNIT ALPHA"/>
    <property type="match status" value="1"/>
</dbReference>
<dbReference type="GO" id="GO:0004775">
    <property type="term" value="F:succinate-CoA ligase (ADP-forming) activity"/>
    <property type="evidence" value="ECO:0007669"/>
    <property type="project" value="TreeGrafter"/>
</dbReference>
<dbReference type="PATRIC" id="fig|584657.3.peg.575"/>
<dbReference type="Proteomes" id="UP000019494">
    <property type="component" value="Unassembled WGS sequence"/>
</dbReference>
<dbReference type="RefSeq" id="WP_034713231.1">
    <property type="nucleotide sequence ID" value="NZ_AWQS01000011.1"/>
</dbReference>
<dbReference type="Gene3D" id="3.40.50.720">
    <property type="entry name" value="NAD(P)-binding Rossmann-like Domain"/>
    <property type="match status" value="1"/>
</dbReference>
<sequence length="534" mass="54013">MADHVELRTGAYYDSVSLMQVSRAVAATSGVEAAQVAMATDLNLDVIRGMGFEVPAAAPNDLLIAIRGDDSGIEAGKSAVETALAELRSASGSSAGLGQAPAPRTLGGATRRGHANLALVSVPGPHATTEALDAINAGVSVMVFSDNVPLADEIRLKDAAAAQDVLVMGPDCGTAVVGGVALGFANVVSPGTMGLVAASGTGAQQVMCLLDAAGVGISHCLGVGGRDLSAEVAGRSTKQALAALAADEATTSILVVSKPPAPQVLSDIERYAAELGKPVHWATLGAGKPDLTAAVEGALRSAGQAVGEWPSWGAGSAAPGQGSLRGLFCGGTLADEAMLIASEELARSEGTHSRSEGTHSRSEGTHSRSEGTHSRSEGTHSRSGQIRSNIPLSPELALGPDLRDDGHVVIDFGDDSMTQGRAHPMIDPSLRLERIAVEAADPTCGVLLLDLVLGFGAHPDPAGELAEAIRKARATAHSDGRTLPVVVSITGTSGDPQGLERCATTLVDAGAEVYLSNAVAARRAVALLHKEAAQ</sequence>
<feature type="compositionally biased region" description="Basic and acidic residues" evidence="1">
    <location>
        <begin position="346"/>
        <end position="380"/>
    </location>
</feature>
<gene>
    <name evidence="3" type="ORF">N864_00195</name>
</gene>
<organism evidence="3 4">
    <name type="scientific">Intrasporangium chromatireducens Q5-1</name>
    <dbReference type="NCBI Taxonomy" id="584657"/>
    <lineage>
        <taxon>Bacteria</taxon>
        <taxon>Bacillati</taxon>
        <taxon>Actinomycetota</taxon>
        <taxon>Actinomycetes</taxon>
        <taxon>Micrococcales</taxon>
        <taxon>Intrasporangiaceae</taxon>
        <taxon>Intrasporangium</taxon>
    </lineage>
</organism>
<feature type="region of interest" description="Disordered" evidence="1">
    <location>
        <begin position="346"/>
        <end position="399"/>
    </location>
</feature>
<accession>W9GQY6</accession>
<proteinExistence type="predicted"/>
<dbReference type="Gene3D" id="3.40.50.261">
    <property type="entry name" value="Succinyl-CoA synthetase domains"/>
    <property type="match status" value="1"/>
</dbReference>
<comment type="caution">
    <text evidence="3">The sequence shown here is derived from an EMBL/GenBank/DDBJ whole genome shotgun (WGS) entry which is preliminary data.</text>
</comment>
<name>W9GQY6_9MICO</name>
<dbReference type="AlphaFoldDB" id="W9GQY6"/>
<evidence type="ECO:0000313" key="3">
    <source>
        <dbReference type="EMBL" id="EWT07477.1"/>
    </source>
</evidence>
<feature type="domain" description="ATP-citrate synthase/succinyl-CoA ligase C-terminal" evidence="2">
    <location>
        <begin position="327"/>
        <end position="525"/>
    </location>
</feature>
<dbReference type="InterPro" id="IPR005811">
    <property type="entry name" value="SUCC_ACL_C"/>
</dbReference>
<protein>
    <submittedName>
        <fullName evidence="3">FdrA family protein</fullName>
    </submittedName>
</protein>
<dbReference type="SUPFAM" id="SSF51735">
    <property type="entry name" value="NAD(P)-binding Rossmann-fold domains"/>
    <property type="match status" value="1"/>
</dbReference>
<dbReference type="EMBL" id="AWQS01000011">
    <property type="protein sequence ID" value="EWT07477.1"/>
    <property type="molecule type" value="Genomic_DNA"/>
</dbReference>
<dbReference type="GO" id="GO:0009361">
    <property type="term" value="C:succinate-CoA ligase complex (ADP-forming)"/>
    <property type="evidence" value="ECO:0007669"/>
    <property type="project" value="TreeGrafter"/>
</dbReference>